<dbReference type="Gene3D" id="1.20.58.480">
    <property type="match status" value="1"/>
</dbReference>
<dbReference type="PANTHER" id="PTHR28657:SF5">
    <property type="entry name" value="INDOLEAMINE 2,3-DIOXYGENASE"/>
    <property type="match status" value="1"/>
</dbReference>
<evidence type="ECO:0000313" key="7">
    <source>
        <dbReference type="Proteomes" id="UP000809789"/>
    </source>
</evidence>
<sequence>MSPHKISTVSSLLDVTAYSISQNGFLPGDAPLWSLPNSYYHPWEFLIGSLPEHLERKTLRIAIDNLVVLSTDGLDAEPEWQRAYLILTMLAQGYIWQGPQPSEHLPPAISIPLLAVSSHLSVLPVATYAALNLWNWTPTSAHGDICNPDNLVALHTFTGTDDESWFYVVSNAMEARAAPVLAAMLLAMQAVEQNNADRVIESLDFLAKSLVEIGELIDRMHERCDPMVFYHQIRPYLAGSKNMQAAGLPDGVFFDEGEGRGKWRRYRGGSNGQSSFIQFFNAVLGVVHEKTEDFHQEMRQYMPGPHARFLDEVCEVANVREYVESRPRDVELTLAFNDAIASLTVFRNKHLNLVSRYIILPSRQPKPVGKSARQDLATACSTIVNGQELVGTGGTKLLPFLKQTRDDTAATSVS</sequence>
<evidence type="ECO:0000256" key="3">
    <source>
        <dbReference type="ARBA" id="ARBA00023004"/>
    </source>
</evidence>
<comment type="caution">
    <text evidence="6">The sequence shown here is derived from an EMBL/GenBank/DDBJ whole genome shotgun (WGS) entry which is preliminary data.</text>
</comment>
<keyword evidence="5" id="KW-0223">Dioxygenase</keyword>
<dbReference type="PROSITE" id="PS00876">
    <property type="entry name" value="IDO_1"/>
    <property type="match status" value="1"/>
</dbReference>
<keyword evidence="7" id="KW-1185">Reference proteome</keyword>
<accession>A0A8K0PIT9</accession>
<dbReference type="PANTHER" id="PTHR28657">
    <property type="entry name" value="INDOLEAMINE 2,3-DIOXYGENASE"/>
    <property type="match status" value="1"/>
</dbReference>
<evidence type="ECO:0000256" key="4">
    <source>
        <dbReference type="PIRSR" id="PIRSR600898-1"/>
    </source>
</evidence>
<dbReference type="EMBL" id="JAESVG020000001">
    <property type="protein sequence ID" value="KAG8631486.1"/>
    <property type="molecule type" value="Genomic_DNA"/>
</dbReference>
<dbReference type="GO" id="GO:0020037">
    <property type="term" value="F:heme binding"/>
    <property type="evidence" value="ECO:0007669"/>
    <property type="project" value="UniProtKB-UniRule"/>
</dbReference>
<gene>
    <name evidence="6" type="ORF">KVT40_000626</name>
</gene>
<keyword evidence="3 4" id="KW-0408">Iron</keyword>
<protein>
    <recommendedName>
        <fullName evidence="5">Indoleamine 2,3-dioxygenase</fullName>
        <ecNumber evidence="5">1.13.11.52</ecNumber>
    </recommendedName>
</protein>
<dbReference type="Pfam" id="PF01231">
    <property type="entry name" value="IDO"/>
    <property type="match status" value="1"/>
</dbReference>
<name>A0A8K0PIT9_9PEZI</name>
<keyword evidence="5" id="KW-0560">Oxidoreductase</keyword>
<dbReference type="GO" id="GO:0033754">
    <property type="term" value="F:indoleamine 2,3-dioxygenase activity"/>
    <property type="evidence" value="ECO:0007669"/>
    <property type="project" value="UniProtKB-EC"/>
</dbReference>
<dbReference type="OrthoDB" id="540174at2759"/>
<dbReference type="AlphaFoldDB" id="A0A8K0PIT9"/>
<organism evidence="6 7">
    <name type="scientific">Elsinoe batatas</name>
    <dbReference type="NCBI Taxonomy" id="2601811"/>
    <lineage>
        <taxon>Eukaryota</taxon>
        <taxon>Fungi</taxon>
        <taxon>Dikarya</taxon>
        <taxon>Ascomycota</taxon>
        <taxon>Pezizomycotina</taxon>
        <taxon>Dothideomycetes</taxon>
        <taxon>Dothideomycetidae</taxon>
        <taxon>Myriangiales</taxon>
        <taxon>Elsinoaceae</taxon>
        <taxon>Elsinoe</taxon>
    </lineage>
</organism>
<dbReference type="GO" id="GO:0046872">
    <property type="term" value="F:metal ion binding"/>
    <property type="evidence" value="ECO:0007669"/>
    <property type="project" value="UniProtKB-UniRule"/>
</dbReference>
<dbReference type="InterPro" id="IPR000898">
    <property type="entry name" value="Indolamine_dOase"/>
</dbReference>
<keyword evidence="2 4" id="KW-0479">Metal-binding</keyword>
<comment type="catalytic activity">
    <reaction evidence="5">
        <text>L-tryptophan + O2 = N-formyl-L-kynurenine</text>
        <dbReference type="Rhea" id="RHEA:24536"/>
        <dbReference type="ChEBI" id="CHEBI:15379"/>
        <dbReference type="ChEBI" id="CHEBI:57912"/>
        <dbReference type="ChEBI" id="CHEBI:58629"/>
    </reaction>
</comment>
<feature type="binding site" description="proximal binding residue" evidence="4">
    <location>
        <position position="350"/>
    </location>
    <ligand>
        <name>heme b</name>
        <dbReference type="ChEBI" id="CHEBI:60344"/>
    </ligand>
    <ligandPart>
        <name>Fe</name>
        <dbReference type="ChEBI" id="CHEBI:18248"/>
    </ligandPart>
</feature>
<comment type="similarity">
    <text evidence="1 5">Belongs to the indoleamine 2,3-dioxygenase family.</text>
</comment>
<dbReference type="GO" id="GO:0019441">
    <property type="term" value="P:L-tryptophan catabolic process to kynurenine"/>
    <property type="evidence" value="ECO:0007669"/>
    <property type="project" value="UniProtKB-UniRule"/>
</dbReference>
<evidence type="ECO:0000313" key="6">
    <source>
        <dbReference type="EMBL" id="KAG8631486.1"/>
    </source>
</evidence>
<comment type="function">
    <text evidence="5">Produces N-formyl-kynurenine through the oxidation of tryptophan.</text>
</comment>
<dbReference type="EC" id="1.13.11.52" evidence="5"/>
<reference evidence="6" key="1">
    <citation type="submission" date="2021-07" db="EMBL/GenBank/DDBJ databases">
        <title>Elsinoe batatas strain:CRI-CJ2 Genome sequencing and assembly.</title>
        <authorList>
            <person name="Huang L."/>
        </authorList>
    </citation>
    <scope>NUCLEOTIDE SEQUENCE</scope>
    <source>
        <strain evidence="6">CRI-CJ2</strain>
    </source>
</reference>
<evidence type="ECO:0000256" key="5">
    <source>
        <dbReference type="RuleBase" id="RU369119"/>
    </source>
</evidence>
<dbReference type="InterPro" id="IPR037217">
    <property type="entry name" value="Trp/Indoleamine_2_3_dOase-like"/>
</dbReference>
<proteinExistence type="inferred from homology"/>
<evidence type="ECO:0000256" key="2">
    <source>
        <dbReference type="ARBA" id="ARBA00022723"/>
    </source>
</evidence>
<dbReference type="GO" id="GO:0005737">
    <property type="term" value="C:cytoplasm"/>
    <property type="evidence" value="ECO:0007669"/>
    <property type="project" value="TreeGrafter"/>
</dbReference>
<keyword evidence="4 5" id="KW-0349">Heme</keyword>
<dbReference type="Proteomes" id="UP000809789">
    <property type="component" value="Unassembled WGS sequence"/>
</dbReference>
<evidence type="ECO:0000256" key="1">
    <source>
        <dbReference type="ARBA" id="ARBA00007119"/>
    </source>
</evidence>
<dbReference type="SUPFAM" id="SSF140959">
    <property type="entry name" value="Indolic compounds 2,3-dioxygenase-like"/>
    <property type="match status" value="1"/>
</dbReference>
<dbReference type="GO" id="GO:0034354">
    <property type="term" value="P:'de novo' NAD+ biosynthetic process from L-tryptophan"/>
    <property type="evidence" value="ECO:0007669"/>
    <property type="project" value="TreeGrafter"/>
</dbReference>